<protein>
    <submittedName>
        <fullName evidence="1">Uncharacterized protein</fullName>
    </submittedName>
</protein>
<keyword evidence="2" id="KW-1185">Reference proteome</keyword>
<evidence type="ECO:0000313" key="2">
    <source>
        <dbReference type="Proteomes" id="UP001595850"/>
    </source>
</evidence>
<gene>
    <name evidence="1" type="ORF">ACFOWE_33410</name>
</gene>
<dbReference type="EMBL" id="JBHSBM010000077">
    <property type="protein sequence ID" value="MFC4063205.1"/>
    <property type="molecule type" value="Genomic_DNA"/>
</dbReference>
<name>A0ABV8IJF8_9ACTN</name>
<dbReference type="Proteomes" id="UP001595850">
    <property type="component" value="Unassembled WGS sequence"/>
</dbReference>
<accession>A0ABV8IJF8</accession>
<reference evidence="2" key="1">
    <citation type="journal article" date="2019" name="Int. J. Syst. Evol. Microbiol.">
        <title>The Global Catalogue of Microorganisms (GCM) 10K type strain sequencing project: providing services to taxonomists for standard genome sequencing and annotation.</title>
        <authorList>
            <consortium name="The Broad Institute Genomics Platform"/>
            <consortium name="The Broad Institute Genome Sequencing Center for Infectious Disease"/>
            <person name="Wu L."/>
            <person name="Ma J."/>
        </authorList>
    </citation>
    <scope>NUCLEOTIDE SEQUENCE [LARGE SCALE GENOMIC DNA]</scope>
    <source>
        <strain evidence="2">TBRC 4489</strain>
    </source>
</reference>
<proteinExistence type="predicted"/>
<dbReference type="Gene3D" id="2.160.20.10">
    <property type="entry name" value="Single-stranded right-handed beta-helix, Pectin lyase-like"/>
    <property type="match status" value="1"/>
</dbReference>
<evidence type="ECO:0000313" key="1">
    <source>
        <dbReference type="EMBL" id="MFC4063205.1"/>
    </source>
</evidence>
<sequence length="76" mass="8182">MVLENSYFDKVKDPYYRDGTAQLRQSGSVVVNSTGQRETGGSAFDPRSFYSYTLDPAAGVPALLRAHAGPQADIGL</sequence>
<organism evidence="1 2">
    <name type="scientific">Planomonospora corallina</name>
    <dbReference type="NCBI Taxonomy" id="1806052"/>
    <lineage>
        <taxon>Bacteria</taxon>
        <taxon>Bacillati</taxon>
        <taxon>Actinomycetota</taxon>
        <taxon>Actinomycetes</taxon>
        <taxon>Streptosporangiales</taxon>
        <taxon>Streptosporangiaceae</taxon>
        <taxon>Planomonospora</taxon>
    </lineage>
</organism>
<dbReference type="InterPro" id="IPR012334">
    <property type="entry name" value="Pectin_lyas_fold"/>
</dbReference>
<comment type="caution">
    <text evidence="1">The sequence shown here is derived from an EMBL/GenBank/DDBJ whole genome shotgun (WGS) entry which is preliminary data.</text>
</comment>
<dbReference type="RefSeq" id="WP_377294999.1">
    <property type="nucleotide sequence ID" value="NZ_JBHSBM010000077.1"/>
</dbReference>